<organism evidence="1 2">
    <name type="scientific">Comamonas terrae</name>
    <dbReference type="NCBI Taxonomy" id="673548"/>
    <lineage>
        <taxon>Bacteria</taxon>
        <taxon>Pseudomonadati</taxon>
        <taxon>Pseudomonadota</taxon>
        <taxon>Betaproteobacteria</taxon>
        <taxon>Burkholderiales</taxon>
        <taxon>Comamonadaceae</taxon>
        <taxon>Comamonas</taxon>
    </lineage>
</organism>
<proteinExistence type="predicted"/>
<dbReference type="RefSeq" id="WP_066482965.1">
    <property type="nucleotide sequence ID" value="NZ_BCNT01000020.1"/>
</dbReference>
<gene>
    <name evidence="1" type="ORF">ACFSW6_18865</name>
</gene>
<sequence>MSSNAPGSSDMAMLVATRTLEKYAKDYYPRRDQVTIAFRGDIAEQFNYDKIRPLSEARCHNHRMVVIEGISQKTGATGLYRIECNSWNLIEAVGLWDAAAGKAA</sequence>
<comment type="caution">
    <text evidence="1">The sequence shown here is derived from an EMBL/GenBank/DDBJ whole genome shotgun (WGS) entry which is preliminary data.</text>
</comment>
<protein>
    <submittedName>
        <fullName evidence="1">Uncharacterized protein</fullName>
    </submittedName>
</protein>
<evidence type="ECO:0000313" key="1">
    <source>
        <dbReference type="EMBL" id="MFD2756137.1"/>
    </source>
</evidence>
<evidence type="ECO:0000313" key="2">
    <source>
        <dbReference type="Proteomes" id="UP001597463"/>
    </source>
</evidence>
<keyword evidence="2" id="KW-1185">Reference proteome</keyword>
<reference evidence="2" key="1">
    <citation type="journal article" date="2019" name="Int. J. Syst. Evol. Microbiol.">
        <title>The Global Catalogue of Microorganisms (GCM) 10K type strain sequencing project: providing services to taxonomists for standard genome sequencing and annotation.</title>
        <authorList>
            <consortium name="The Broad Institute Genomics Platform"/>
            <consortium name="The Broad Institute Genome Sequencing Center for Infectious Disease"/>
            <person name="Wu L."/>
            <person name="Ma J."/>
        </authorList>
    </citation>
    <scope>NUCLEOTIDE SEQUENCE [LARGE SCALE GENOMIC DNA]</scope>
    <source>
        <strain evidence="2">TISTR 1906</strain>
    </source>
</reference>
<dbReference type="EMBL" id="JBHUMV010000009">
    <property type="protein sequence ID" value="MFD2756137.1"/>
    <property type="molecule type" value="Genomic_DNA"/>
</dbReference>
<accession>A0ABW5UR80</accession>
<name>A0ABW5UR80_9BURK</name>
<dbReference type="Proteomes" id="UP001597463">
    <property type="component" value="Unassembled WGS sequence"/>
</dbReference>